<dbReference type="EMBL" id="MIEK01000056">
    <property type="protein sequence ID" value="OEH81281.1"/>
    <property type="molecule type" value="Genomic_DNA"/>
</dbReference>
<feature type="transmembrane region" description="Helical" evidence="9">
    <location>
        <begin position="194"/>
        <end position="214"/>
    </location>
</feature>
<feature type="transmembrane region" description="Helical" evidence="9">
    <location>
        <begin position="408"/>
        <end position="427"/>
    </location>
</feature>
<feature type="transmembrane region" description="Helical" evidence="9">
    <location>
        <begin position="71"/>
        <end position="93"/>
    </location>
</feature>
<dbReference type="OrthoDB" id="1550290at2"/>
<keyword evidence="12" id="KW-1185">Reference proteome</keyword>
<dbReference type="PANTHER" id="PTHR33989:SF4">
    <property type="entry name" value="PTS SYSTEM N,N'-DIACETYLCHITOBIOSE-SPECIFIC EIIC COMPONENT"/>
    <property type="match status" value="1"/>
</dbReference>
<dbReference type="InterPro" id="IPR004501">
    <property type="entry name" value="PTS_EIIC_3"/>
</dbReference>
<keyword evidence="4 8" id="KW-0762">Sugar transport</keyword>
<dbReference type="GO" id="GO:0008982">
    <property type="term" value="F:protein-N(PI)-phosphohistidine-sugar phosphotransferase activity"/>
    <property type="evidence" value="ECO:0007669"/>
    <property type="project" value="UniProtKB-UniRule"/>
</dbReference>
<comment type="function">
    <text evidence="8">The phosphoenolpyruvate-dependent sugar phosphotransferase system (PTS), a major carbohydrate active -transport system, catalyzes the phosphorylation of incoming sugar substrates concomitant with their translocation across the cell membrane.</text>
</comment>
<protein>
    <recommendedName>
        <fullName evidence="8">Permease IIC component</fullName>
    </recommendedName>
</protein>
<dbReference type="AlphaFoldDB" id="A0A1E5KTU3"/>
<keyword evidence="3 8" id="KW-1003">Cell membrane</keyword>
<evidence type="ECO:0000256" key="4">
    <source>
        <dbReference type="ARBA" id="ARBA00022597"/>
    </source>
</evidence>
<dbReference type="PIRSF" id="PIRSF006351">
    <property type="entry name" value="PTS_EIIC-Cellobiose"/>
    <property type="match status" value="1"/>
</dbReference>
<dbReference type="Proteomes" id="UP000095256">
    <property type="component" value="Unassembled WGS sequence"/>
</dbReference>
<reference evidence="11 12" key="1">
    <citation type="submission" date="2016-09" db="EMBL/GenBank/DDBJ databases">
        <authorList>
            <person name="Capua I."/>
            <person name="De Benedictis P."/>
            <person name="Joannis T."/>
            <person name="Lombin L.H."/>
            <person name="Cattoli G."/>
        </authorList>
    </citation>
    <scope>NUCLEOTIDE SEQUENCE [LARGE SCALE GENOMIC DNA]</scope>
    <source>
        <strain evidence="11 12">LMG 25899</strain>
    </source>
</reference>
<dbReference type="NCBIfam" id="TIGR00410">
    <property type="entry name" value="lacE"/>
    <property type="match status" value="1"/>
</dbReference>
<feature type="transmembrane region" description="Helical" evidence="9">
    <location>
        <begin position="264"/>
        <end position="285"/>
    </location>
</feature>
<evidence type="ECO:0000256" key="7">
    <source>
        <dbReference type="ARBA" id="ARBA00023136"/>
    </source>
</evidence>
<feature type="transmembrane region" description="Helical" evidence="9">
    <location>
        <begin position="38"/>
        <end position="59"/>
    </location>
</feature>
<evidence type="ECO:0000259" key="10">
    <source>
        <dbReference type="PROSITE" id="PS51105"/>
    </source>
</evidence>
<keyword evidence="7 8" id="KW-0472">Membrane</keyword>
<dbReference type="Pfam" id="PF02378">
    <property type="entry name" value="PTS_EIIC"/>
    <property type="match status" value="1"/>
</dbReference>
<dbReference type="PANTHER" id="PTHR33989">
    <property type="match status" value="1"/>
</dbReference>
<evidence type="ECO:0000256" key="2">
    <source>
        <dbReference type="ARBA" id="ARBA00022448"/>
    </source>
</evidence>
<feature type="transmembrane region" description="Helical" evidence="9">
    <location>
        <begin position="291"/>
        <end position="321"/>
    </location>
</feature>
<gene>
    <name evidence="11" type="ORF">BCR26_05380</name>
</gene>
<dbReference type="RefSeq" id="WP_069699869.1">
    <property type="nucleotide sequence ID" value="NZ_JAGGMA010000004.1"/>
</dbReference>
<dbReference type="GO" id="GO:0009401">
    <property type="term" value="P:phosphoenolpyruvate-dependent sugar phosphotransferase system"/>
    <property type="evidence" value="ECO:0007669"/>
    <property type="project" value="InterPro"/>
</dbReference>
<proteinExistence type="predicted"/>
<name>A0A1E5KTU3_9ENTE</name>
<dbReference type="PROSITE" id="PS51105">
    <property type="entry name" value="PTS_EIIC_TYPE_3"/>
    <property type="match status" value="1"/>
</dbReference>
<evidence type="ECO:0000256" key="9">
    <source>
        <dbReference type="SAM" id="Phobius"/>
    </source>
</evidence>
<dbReference type="InterPro" id="IPR004796">
    <property type="entry name" value="PTS_IIC_cello"/>
</dbReference>
<keyword evidence="5 9" id="KW-0812">Transmembrane</keyword>
<keyword evidence="6 9" id="KW-1133">Transmembrane helix</keyword>
<evidence type="ECO:0000256" key="6">
    <source>
        <dbReference type="ARBA" id="ARBA00022989"/>
    </source>
</evidence>
<feature type="domain" description="PTS EIIC type-3" evidence="10">
    <location>
        <begin position="8"/>
        <end position="426"/>
    </location>
</feature>
<accession>A0A1E5KTU3</accession>
<feature type="transmembrane region" description="Helical" evidence="9">
    <location>
        <begin position="100"/>
        <end position="119"/>
    </location>
</feature>
<comment type="caution">
    <text evidence="11">The sequence shown here is derived from an EMBL/GenBank/DDBJ whole genome shotgun (WGS) entry which is preliminary data.</text>
</comment>
<keyword evidence="2 8" id="KW-0813">Transport</keyword>
<feature type="transmembrane region" description="Helical" evidence="9">
    <location>
        <begin position="149"/>
        <end position="173"/>
    </location>
</feature>
<sequence>MEKLEAFLNKFLGPIANWMSNNKFFSALSEAFMRTTPVTLGAALLLIIGNFPIPAWFNFVAESGLKVHFDAVIGGTINAISLFLVFNFAYVYAKNAKQNPLTAGLLALGSFLILMPQKIEVATLKETVTKFPSTAEVTNIESVEAYKTFFTGGTGLMVAILVGWLTAVLFVFLTKKNLVIRMPESVPTNVAESLSPTIISGIIFITFFIIRLLFAATPFESIFYFIYGLIQAPLQALTSSPLAIIVIFTIANLLWFFGIHPNMVYGVVMPMMMANGVANMNAASAGKPLPFLLMAVIGQVCGSGFGGQGGTYGLVISMFTAKSDRYKQLRKLAGPPVIFNVNEPLVFGAPLMLNPIFFLPMVLSPILMGSSAWLMVKLLSFTELNPLITLPWTTPAPILMGLQGGWKYLFIFLVALIINITLWFPFFKIADNKALAEEKELLSTLEG</sequence>
<dbReference type="InterPro" id="IPR051088">
    <property type="entry name" value="PTS_Sugar-EIIC/EIIB"/>
</dbReference>
<evidence type="ECO:0000256" key="1">
    <source>
        <dbReference type="ARBA" id="ARBA00004651"/>
    </source>
</evidence>
<dbReference type="GO" id="GO:1902815">
    <property type="term" value="P:N,N'-diacetylchitobiose import"/>
    <property type="evidence" value="ECO:0007669"/>
    <property type="project" value="TreeGrafter"/>
</dbReference>
<evidence type="ECO:0000313" key="12">
    <source>
        <dbReference type="Proteomes" id="UP000095256"/>
    </source>
</evidence>
<feature type="transmembrane region" description="Helical" evidence="9">
    <location>
        <begin position="356"/>
        <end position="376"/>
    </location>
</feature>
<feature type="transmembrane region" description="Helical" evidence="9">
    <location>
        <begin position="234"/>
        <end position="257"/>
    </location>
</feature>
<dbReference type="STRING" id="762845.BCR26_05380"/>
<dbReference type="InterPro" id="IPR003352">
    <property type="entry name" value="PTS_EIIC"/>
</dbReference>
<organism evidence="11 12">
    <name type="scientific">Enterococcus rivorum</name>
    <dbReference type="NCBI Taxonomy" id="762845"/>
    <lineage>
        <taxon>Bacteria</taxon>
        <taxon>Bacillati</taxon>
        <taxon>Bacillota</taxon>
        <taxon>Bacilli</taxon>
        <taxon>Lactobacillales</taxon>
        <taxon>Enterococcaceae</taxon>
        <taxon>Enterococcus</taxon>
    </lineage>
</organism>
<dbReference type="GO" id="GO:0005886">
    <property type="term" value="C:plasma membrane"/>
    <property type="evidence" value="ECO:0007669"/>
    <property type="project" value="UniProtKB-SubCell"/>
</dbReference>
<evidence type="ECO:0000256" key="5">
    <source>
        <dbReference type="ARBA" id="ARBA00022692"/>
    </source>
</evidence>
<evidence type="ECO:0000313" key="11">
    <source>
        <dbReference type="EMBL" id="OEH81281.1"/>
    </source>
</evidence>
<comment type="subcellular location">
    <subcellularLocation>
        <location evidence="1">Cell membrane</location>
        <topology evidence="1">Multi-pass membrane protein</topology>
    </subcellularLocation>
</comment>
<evidence type="ECO:0000256" key="8">
    <source>
        <dbReference type="PIRNR" id="PIRNR006351"/>
    </source>
</evidence>
<evidence type="ECO:0000256" key="3">
    <source>
        <dbReference type="ARBA" id="ARBA00022475"/>
    </source>
</evidence>